<protein>
    <recommendedName>
        <fullName evidence="3">Ricin B lectin domain-containing protein</fullName>
    </recommendedName>
</protein>
<dbReference type="EMBL" id="KZ302085">
    <property type="protein sequence ID" value="PFH47923.1"/>
    <property type="molecule type" value="Genomic_DNA"/>
</dbReference>
<keyword evidence="2" id="KW-1185">Reference proteome</keyword>
<dbReference type="Gene3D" id="2.80.10.50">
    <property type="match status" value="1"/>
</dbReference>
<proteinExistence type="predicted"/>
<evidence type="ECO:0000313" key="2">
    <source>
        <dbReference type="Proteomes" id="UP000242287"/>
    </source>
</evidence>
<name>A0A2A9NJS6_9AGAR</name>
<evidence type="ECO:0008006" key="3">
    <source>
        <dbReference type="Google" id="ProtNLM"/>
    </source>
</evidence>
<accession>A0A2A9NJS6</accession>
<evidence type="ECO:0000313" key="1">
    <source>
        <dbReference type="EMBL" id="PFH47923.1"/>
    </source>
</evidence>
<dbReference type="AlphaFoldDB" id="A0A2A9NJS6"/>
<organism evidence="1 2">
    <name type="scientific">Amanita thiersii Skay4041</name>
    <dbReference type="NCBI Taxonomy" id="703135"/>
    <lineage>
        <taxon>Eukaryota</taxon>
        <taxon>Fungi</taxon>
        <taxon>Dikarya</taxon>
        <taxon>Basidiomycota</taxon>
        <taxon>Agaricomycotina</taxon>
        <taxon>Agaricomycetes</taxon>
        <taxon>Agaricomycetidae</taxon>
        <taxon>Agaricales</taxon>
        <taxon>Pluteineae</taxon>
        <taxon>Amanitaceae</taxon>
        <taxon>Amanita</taxon>
    </lineage>
</organism>
<gene>
    <name evidence="1" type="ORF">AMATHDRAFT_66551</name>
</gene>
<dbReference type="Proteomes" id="UP000242287">
    <property type="component" value="Unassembled WGS sequence"/>
</dbReference>
<reference evidence="1 2" key="1">
    <citation type="submission" date="2014-02" db="EMBL/GenBank/DDBJ databases">
        <title>Transposable element dynamics among asymbiotic and ectomycorrhizal Amanita fungi.</title>
        <authorList>
            <consortium name="DOE Joint Genome Institute"/>
            <person name="Hess J."/>
            <person name="Skrede I."/>
            <person name="Wolfe B."/>
            <person name="LaButti K."/>
            <person name="Ohm R.A."/>
            <person name="Grigoriev I.V."/>
            <person name="Pringle A."/>
        </authorList>
    </citation>
    <scope>NUCLEOTIDE SEQUENCE [LARGE SCALE GENOMIC DNA]</scope>
    <source>
        <strain evidence="1 2">SKay4041</strain>
    </source>
</reference>
<sequence length="97" mass="10921">MSPPSGKYIIRCRNELVDPNVHEPSFPGKATKVYHGTHGISPVWNLQLMPDKRYVLSNVGGQARDIHGLLYTQVLGPDATMHWDLVPMERAGPHMYQ</sequence>